<evidence type="ECO:0000313" key="2">
    <source>
        <dbReference type="EMBL" id="KAK7472777.1"/>
    </source>
</evidence>
<dbReference type="PANTHER" id="PTHR39474">
    <property type="entry name" value="UNNAMED PRODUCT"/>
    <property type="match status" value="1"/>
</dbReference>
<comment type="caution">
    <text evidence="2">The sequence shown here is derived from an EMBL/GenBank/DDBJ whole genome shotgun (WGS) entry which is preliminary data.</text>
</comment>
<sequence>MSTEQALALPAPSEANPGNQVDSESIKLDALGPMVVNSDGTLSRIANWPNMTDAEKQRTLRVLGARNQLRLNEQKAESPQTNQE</sequence>
<feature type="region of interest" description="Disordered" evidence="1">
    <location>
        <begin position="1"/>
        <end position="23"/>
    </location>
</feature>
<name>A0ABR1K6J2_9AGAR</name>
<evidence type="ECO:0000313" key="3">
    <source>
        <dbReference type="Proteomes" id="UP001498398"/>
    </source>
</evidence>
<evidence type="ECO:0000256" key="1">
    <source>
        <dbReference type="SAM" id="MobiDB-lite"/>
    </source>
</evidence>
<dbReference type="PANTHER" id="PTHR39474:SF1">
    <property type="entry name" value="FUNGAL SPECIFIC TRANSCRIPTION FACTOR"/>
    <property type="match status" value="1"/>
</dbReference>
<keyword evidence="3" id="KW-1185">Reference proteome</keyword>
<dbReference type="EMBL" id="JBANRG010000001">
    <property type="protein sequence ID" value="KAK7472777.1"/>
    <property type="molecule type" value="Genomic_DNA"/>
</dbReference>
<proteinExistence type="predicted"/>
<organism evidence="2 3">
    <name type="scientific">Marasmiellus scandens</name>
    <dbReference type="NCBI Taxonomy" id="2682957"/>
    <lineage>
        <taxon>Eukaryota</taxon>
        <taxon>Fungi</taxon>
        <taxon>Dikarya</taxon>
        <taxon>Basidiomycota</taxon>
        <taxon>Agaricomycotina</taxon>
        <taxon>Agaricomycetes</taxon>
        <taxon>Agaricomycetidae</taxon>
        <taxon>Agaricales</taxon>
        <taxon>Marasmiineae</taxon>
        <taxon>Omphalotaceae</taxon>
        <taxon>Marasmiellus</taxon>
    </lineage>
</organism>
<protein>
    <submittedName>
        <fullName evidence="2">Uncharacterized protein</fullName>
    </submittedName>
</protein>
<gene>
    <name evidence="2" type="ORF">VKT23_000885</name>
</gene>
<accession>A0ABR1K6J2</accession>
<reference evidence="2 3" key="1">
    <citation type="submission" date="2024-01" db="EMBL/GenBank/DDBJ databases">
        <title>A draft genome for the cacao thread blight pathogen Marasmiellus scandens.</title>
        <authorList>
            <person name="Baruah I.K."/>
            <person name="Leung J."/>
            <person name="Bukari Y."/>
            <person name="Amoako-Attah I."/>
            <person name="Meinhardt L.W."/>
            <person name="Bailey B.A."/>
            <person name="Cohen S.P."/>
        </authorList>
    </citation>
    <scope>NUCLEOTIDE SEQUENCE [LARGE SCALE GENOMIC DNA]</scope>
    <source>
        <strain evidence="2 3">GH-19</strain>
    </source>
</reference>
<dbReference type="Proteomes" id="UP001498398">
    <property type="component" value="Unassembled WGS sequence"/>
</dbReference>